<accession>A0A6S7B501</accession>
<dbReference type="EC" id="2.4.1.250" evidence="3"/>
<name>A0A6S7B501_9BURK</name>
<dbReference type="Pfam" id="PF00534">
    <property type="entry name" value="Glycos_transf_1"/>
    <property type="match status" value="1"/>
</dbReference>
<evidence type="ECO:0000313" key="3">
    <source>
        <dbReference type="EMBL" id="CAB3778377.1"/>
    </source>
</evidence>
<feature type="domain" description="Glycosyltransferase subfamily 4-like N-terminal" evidence="2">
    <location>
        <begin position="20"/>
        <end position="187"/>
    </location>
</feature>
<evidence type="ECO:0000259" key="1">
    <source>
        <dbReference type="Pfam" id="PF00534"/>
    </source>
</evidence>
<keyword evidence="3" id="KW-0328">Glycosyltransferase</keyword>
<dbReference type="InterPro" id="IPR001296">
    <property type="entry name" value="Glyco_trans_1"/>
</dbReference>
<dbReference type="Gene3D" id="3.40.50.2000">
    <property type="entry name" value="Glycogen Phosphorylase B"/>
    <property type="match status" value="2"/>
</dbReference>
<dbReference type="InterPro" id="IPR028098">
    <property type="entry name" value="Glyco_trans_4-like_N"/>
</dbReference>
<dbReference type="SUPFAM" id="SSF53756">
    <property type="entry name" value="UDP-Glycosyltransferase/glycogen phosphorylase"/>
    <property type="match status" value="1"/>
</dbReference>
<reference evidence="3 4" key="1">
    <citation type="submission" date="2020-04" db="EMBL/GenBank/DDBJ databases">
        <authorList>
            <person name="De Canck E."/>
        </authorList>
    </citation>
    <scope>NUCLEOTIDE SEQUENCE [LARGE SCALE GENOMIC DNA]</scope>
    <source>
        <strain evidence="3 4">LMG 28138</strain>
    </source>
</reference>
<sequence length="416" mass="45070">MKEQRITTLQLGLHWFAERPGGLDRIYQNLIDALPAVGVDVHGLVAGSSRVEAASNGVVRAFAPPEASLLTRLRSVRREVRRSLKETDPDLVVSHFALYGAPGLDLYKGRPLVSHFQGPWSAETEVERGSAGSSFSALAKTVLEGAVYRRSTRIIVLSSAFRDVLQARFGIPDEVIRLIPGCVDVSRFEIRATRDAARAVFDLPTDRPIVVTVRRLARRMGIEDLIDSFRQVRHTVPDAMLVIVGGGALSGALHKRIDDLGLGDHVKLLGRIEDDKLPLVYRAADLSIVPTVALEGFGLTTIESLATGTPVLVTPVGGLPEAVCGLSPDLVLPNFGANALAAGIIDALRGHLRLPSAEACHAYARSGFDISVKAASTAKVYREAVRVFGERLPGVRTRTKPDEAEIVRRDIARRTR</sequence>
<keyword evidence="3" id="KW-0808">Transferase</keyword>
<dbReference type="GO" id="GO:0102710">
    <property type="term" value="F:D-inositol-3-phosphate glycosyltransferase activity"/>
    <property type="evidence" value="ECO:0007669"/>
    <property type="project" value="UniProtKB-EC"/>
</dbReference>
<keyword evidence="4" id="KW-1185">Reference proteome</keyword>
<dbReference type="EMBL" id="CADIKM010000002">
    <property type="protein sequence ID" value="CAB3778377.1"/>
    <property type="molecule type" value="Genomic_DNA"/>
</dbReference>
<dbReference type="RefSeq" id="WP_175103033.1">
    <property type="nucleotide sequence ID" value="NZ_CADIKM010000002.1"/>
</dbReference>
<feature type="domain" description="Glycosyl transferase family 1" evidence="1">
    <location>
        <begin position="194"/>
        <end position="365"/>
    </location>
</feature>
<protein>
    <submittedName>
        <fullName evidence="3">D-inositol-3-phosphate glycosyltransferase</fullName>
        <ecNumber evidence="3">2.4.1.250</ecNumber>
    </submittedName>
</protein>
<dbReference type="AlphaFoldDB" id="A0A6S7B501"/>
<organism evidence="3 4">
    <name type="scientific">Pararobbsia alpina</name>
    <dbReference type="NCBI Taxonomy" id="621374"/>
    <lineage>
        <taxon>Bacteria</taxon>
        <taxon>Pseudomonadati</taxon>
        <taxon>Pseudomonadota</taxon>
        <taxon>Betaproteobacteria</taxon>
        <taxon>Burkholderiales</taxon>
        <taxon>Burkholderiaceae</taxon>
        <taxon>Pararobbsia</taxon>
    </lineage>
</organism>
<dbReference type="PANTHER" id="PTHR12526">
    <property type="entry name" value="GLYCOSYLTRANSFERASE"/>
    <property type="match status" value="1"/>
</dbReference>
<evidence type="ECO:0000313" key="4">
    <source>
        <dbReference type="Proteomes" id="UP000494115"/>
    </source>
</evidence>
<dbReference type="Pfam" id="PF13439">
    <property type="entry name" value="Glyco_transf_4"/>
    <property type="match status" value="1"/>
</dbReference>
<dbReference type="Proteomes" id="UP000494115">
    <property type="component" value="Unassembled WGS sequence"/>
</dbReference>
<proteinExistence type="predicted"/>
<dbReference type="CDD" id="cd03801">
    <property type="entry name" value="GT4_PimA-like"/>
    <property type="match status" value="1"/>
</dbReference>
<evidence type="ECO:0000259" key="2">
    <source>
        <dbReference type="Pfam" id="PF13439"/>
    </source>
</evidence>
<gene>
    <name evidence="3" type="primary">mshA_3</name>
    <name evidence="3" type="ORF">LMG28138_00464</name>
</gene>